<dbReference type="InterPro" id="IPR040132">
    <property type="entry name" value="Tex1/THOC3"/>
</dbReference>
<dbReference type="EMBL" id="BNJF01000003">
    <property type="protein sequence ID" value="GHO47689.1"/>
    <property type="molecule type" value="Genomic_DNA"/>
</dbReference>
<dbReference type="InterPro" id="IPR015943">
    <property type="entry name" value="WD40/YVTN_repeat-like_dom_sf"/>
</dbReference>
<dbReference type="GO" id="GO:0006406">
    <property type="term" value="P:mRNA export from nucleus"/>
    <property type="evidence" value="ECO:0007669"/>
    <property type="project" value="InterPro"/>
</dbReference>
<evidence type="ECO:0000256" key="3">
    <source>
        <dbReference type="ARBA" id="ARBA00046343"/>
    </source>
</evidence>
<dbReference type="Proteomes" id="UP000612362">
    <property type="component" value="Unassembled WGS sequence"/>
</dbReference>
<feature type="domain" description="Translation initiation factor beta propellor-like" evidence="4">
    <location>
        <begin position="265"/>
        <end position="334"/>
    </location>
</feature>
<evidence type="ECO:0000313" key="6">
    <source>
        <dbReference type="Proteomes" id="UP000612362"/>
    </source>
</evidence>
<keyword evidence="2" id="KW-0677">Repeat</keyword>
<dbReference type="InterPro" id="IPR013979">
    <property type="entry name" value="TIF_beta_prop-like"/>
</dbReference>
<dbReference type="PANTHER" id="PTHR22839:SF0">
    <property type="entry name" value="THO COMPLEX SUBUNIT 3"/>
    <property type="match status" value="1"/>
</dbReference>
<evidence type="ECO:0000256" key="1">
    <source>
        <dbReference type="ARBA" id="ARBA00022574"/>
    </source>
</evidence>
<gene>
    <name evidence="5" type="ORF">KSX_58520</name>
</gene>
<accession>A0A8J3I921</accession>
<evidence type="ECO:0000256" key="2">
    <source>
        <dbReference type="ARBA" id="ARBA00022737"/>
    </source>
</evidence>
<dbReference type="Pfam" id="PF08662">
    <property type="entry name" value="eIF2A"/>
    <property type="match status" value="1"/>
</dbReference>
<reference evidence="5" key="1">
    <citation type="submission" date="2020-10" db="EMBL/GenBank/DDBJ databases">
        <title>Taxonomic study of unclassified bacteria belonging to the class Ktedonobacteria.</title>
        <authorList>
            <person name="Yabe S."/>
            <person name="Wang C.M."/>
            <person name="Zheng Y."/>
            <person name="Sakai Y."/>
            <person name="Cavaletti L."/>
            <person name="Monciardini P."/>
            <person name="Donadio S."/>
        </authorList>
    </citation>
    <scope>NUCLEOTIDE SEQUENCE</scope>
    <source>
        <strain evidence="5">SOSP1-1</strain>
    </source>
</reference>
<protein>
    <recommendedName>
        <fullName evidence="4">Translation initiation factor beta propellor-like domain-containing protein</fullName>
    </recommendedName>
</protein>
<proteinExistence type="inferred from homology"/>
<evidence type="ECO:0000259" key="4">
    <source>
        <dbReference type="Pfam" id="PF08662"/>
    </source>
</evidence>
<dbReference type="PANTHER" id="PTHR22839">
    <property type="entry name" value="THO COMPLEX SUBUNIT 3 THO3"/>
    <property type="match status" value="1"/>
</dbReference>
<dbReference type="Gene3D" id="2.130.10.10">
    <property type="entry name" value="YVTN repeat-like/Quinoprotein amine dehydrogenase"/>
    <property type="match status" value="2"/>
</dbReference>
<organism evidence="5 6">
    <name type="scientific">Ktedonospora formicarum</name>
    <dbReference type="NCBI Taxonomy" id="2778364"/>
    <lineage>
        <taxon>Bacteria</taxon>
        <taxon>Bacillati</taxon>
        <taxon>Chloroflexota</taxon>
        <taxon>Ktedonobacteria</taxon>
        <taxon>Ktedonobacterales</taxon>
        <taxon>Ktedonobacteraceae</taxon>
        <taxon>Ktedonospora</taxon>
    </lineage>
</organism>
<dbReference type="InterPro" id="IPR011659">
    <property type="entry name" value="WD40"/>
</dbReference>
<keyword evidence="6" id="KW-1185">Reference proteome</keyword>
<dbReference type="SUPFAM" id="SSF69322">
    <property type="entry name" value="Tricorn protease domain 2"/>
    <property type="match status" value="1"/>
</dbReference>
<dbReference type="Pfam" id="PF07676">
    <property type="entry name" value="PD40"/>
    <property type="match status" value="2"/>
</dbReference>
<evidence type="ECO:0000313" key="5">
    <source>
        <dbReference type="EMBL" id="GHO47689.1"/>
    </source>
</evidence>
<dbReference type="Pfam" id="PF00400">
    <property type="entry name" value="WD40"/>
    <property type="match status" value="1"/>
</dbReference>
<dbReference type="InterPro" id="IPR001680">
    <property type="entry name" value="WD40_rpt"/>
</dbReference>
<dbReference type="AlphaFoldDB" id="A0A8J3I921"/>
<sequence length="423" mass="46200">MSGVALANASCGFSLLPQGKSQGSPTSNHLLCSINWDGLDFSWLPDSLHIAYASNRGLFVVNVENGQRRWQQKIWPGYEYTSTWAISTAERGTTVAYVGDAALLVQNIESGENIWTHRYTPFPQRRVALSPDGTRIAFSLSQNTSNAAHQPDIVEVWDIEHGTMLSRYPASLKGQGIARLNDIIWSPDGAFIASIYQDGSVHVWGAANAHLLWRYDASVSSEPCSVLGWSPDGNALVFAATGKTGKSLLGVWNARTGQVRLQTNADVSVTAQNGKDKRITWSPDGTRMAFGVINNIGSAIEVWSLQNGRHLFTCQHVSGQPLYVTWSPDGKYLAAGNYIVGSGELAQGDNGGRSVVQFWDASNGQALFTYSAPKNPEQLAWSPDSRSLALITPLNYGILSNKTCLSLCRYGYKDYMLQVFRVP</sequence>
<comment type="similarity">
    <text evidence="3">Belongs to the THOC3 family.</text>
</comment>
<comment type="caution">
    <text evidence="5">The sequence shown here is derived from an EMBL/GenBank/DDBJ whole genome shotgun (WGS) entry which is preliminary data.</text>
</comment>
<keyword evidence="1" id="KW-0853">WD repeat</keyword>
<name>A0A8J3I921_9CHLR</name>